<organism evidence="2 3">
    <name type="scientific">Seminavis robusta</name>
    <dbReference type="NCBI Taxonomy" id="568900"/>
    <lineage>
        <taxon>Eukaryota</taxon>
        <taxon>Sar</taxon>
        <taxon>Stramenopiles</taxon>
        <taxon>Ochrophyta</taxon>
        <taxon>Bacillariophyta</taxon>
        <taxon>Bacillariophyceae</taxon>
        <taxon>Bacillariophycidae</taxon>
        <taxon>Naviculales</taxon>
        <taxon>Naviculaceae</taxon>
        <taxon>Seminavis</taxon>
    </lineage>
</organism>
<accession>A0A9N8EW04</accession>
<proteinExistence type="predicted"/>
<keyword evidence="1" id="KW-0812">Transmembrane</keyword>
<feature type="transmembrane region" description="Helical" evidence="1">
    <location>
        <begin position="52"/>
        <end position="77"/>
    </location>
</feature>
<evidence type="ECO:0000313" key="3">
    <source>
        <dbReference type="Proteomes" id="UP001153069"/>
    </source>
</evidence>
<feature type="transmembrane region" description="Helical" evidence="1">
    <location>
        <begin position="146"/>
        <end position="169"/>
    </location>
</feature>
<dbReference type="Proteomes" id="UP001153069">
    <property type="component" value="Unassembled WGS sequence"/>
</dbReference>
<sequence length="243" mass="26447">MCMPPLDSPANSSAATAVASTSNGLPPRPRNYCLTPCCPGYQRQQGWTAERIAHICSNVFILGGTLTALVFAIYAASEVTNEHLVLTVFIVGGTVFGGACLLGLVNVSWMARRPGVRISAIQVICNVVLFLITSYLELLFWPYPGIAYSILFLAGLPMLIMINLPTCFVKKTPEQMIFQDGDTICLDQDAMDDATLVDDVEAFKKEQMADNEDNTQRTTVMDNASLCDGEGDKMPKEEVVLHA</sequence>
<name>A0A9N8EW04_9STRA</name>
<protein>
    <submittedName>
        <fullName evidence="2">Uncharacterized protein</fullName>
    </submittedName>
</protein>
<gene>
    <name evidence="2" type="ORF">SEMRO_2189_G318240.1</name>
</gene>
<feature type="transmembrane region" description="Helical" evidence="1">
    <location>
        <begin position="83"/>
        <end position="107"/>
    </location>
</feature>
<keyword evidence="1" id="KW-0472">Membrane</keyword>
<comment type="caution">
    <text evidence="2">The sequence shown here is derived from an EMBL/GenBank/DDBJ whole genome shotgun (WGS) entry which is preliminary data.</text>
</comment>
<evidence type="ECO:0000313" key="2">
    <source>
        <dbReference type="EMBL" id="CAB9528276.1"/>
    </source>
</evidence>
<evidence type="ECO:0000256" key="1">
    <source>
        <dbReference type="SAM" id="Phobius"/>
    </source>
</evidence>
<dbReference type="AlphaFoldDB" id="A0A9N8EW04"/>
<keyword evidence="3" id="KW-1185">Reference proteome</keyword>
<feature type="transmembrane region" description="Helical" evidence="1">
    <location>
        <begin position="119"/>
        <end position="140"/>
    </location>
</feature>
<keyword evidence="1" id="KW-1133">Transmembrane helix</keyword>
<dbReference type="EMBL" id="CAICTM010002187">
    <property type="protein sequence ID" value="CAB9528276.1"/>
    <property type="molecule type" value="Genomic_DNA"/>
</dbReference>
<reference evidence="2" key="1">
    <citation type="submission" date="2020-06" db="EMBL/GenBank/DDBJ databases">
        <authorList>
            <consortium name="Plant Systems Biology data submission"/>
        </authorList>
    </citation>
    <scope>NUCLEOTIDE SEQUENCE</scope>
    <source>
        <strain evidence="2">D6</strain>
    </source>
</reference>